<keyword evidence="10" id="KW-0732">Signal</keyword>
<dbReference type="InterPro" id="IPR012910">
    <property type="entry name" value="Plug_dom"/>
</dbReference>
<evidence type="ECO:0000259" key="12">
    <source>
        <dbReference type="Pfam" id="PF07715"/>
    </source>
</evidence>
<evidence type="ECO:0000256" key="9">
    <source>
        <dbReference type="RuleBase" id="RU003357"/>
    </source>
</evidence>
<dbReference type="SUPFAM" id="SSF56935">
    <property type="entry name" value="Porins"/>
    <property type="match status" value="1"/>
</dbReference>
<evidence type="ECO:0000259" key="11">
    <source>
        <dbReference type="Pfam" id="PF00593"/>
    </source>
</evidence>
<dbReference type="InterPro" id="IPR036942">
    <property type="entry name" value="Beta-barrel_TonB_sf"/>
</dbReference>
<evidence type="ECO:0000313" key="13">
    <source>
        <dbReference type="EMBL" id="SEB04280.1"/>
    </source>
</evidence>
<keyword evidence="7 8" id="KW-0998">Cell outer membrane</keyword>
<evidence type="ECO:0000256" key="8">
    <source>
        <dbReference type="PROSITE-ProRule" id="PRU01360"/>
    </source>
</evidence>
<keyword evidence="14" id="KW-1185">Reference proteome</keyword>
<evidence type="ECO:0000313" key="14">
    <source>
        <dbReference type="Proteomes" id="UP000198773"/>
    </source>
</evidence>
<feature type="chain" id="PRO_5011450861" evidence="10">
    <location>
        <begin position="20"/>
        <end position="689"/>
    </location>
</feature>
<keyword evidence="3 8" id="KW-1134">Transmembrane beta strand</keyword>
<keyword evidence="6 8" id="KW-0472">Membrane</keyword>
<evidence type="ECO:0000256" key="3">
    <source>
        <dbReference type="ARBA" id="ARBA00022452"/>
    </source>
</evidence>
<evidence type="ECO:0000256" key="7">
    <source>
        <dbReference type="ARBA" id="ARBA00023237"/>
    </source>
</evidence>
<dbReference type="PROSITE" id="PS52016">
    <property type="entry name" value="TONB_DEPENDENT_REC_3"/>
    <property type="match status" value="1"/>
</dbReference>
<evidence type="ECO:0000256" key="4">
    <source>
        <dbReference type="ARBA" id="ARBA00022692"/>
    </source>
</evidence>
<protein>
    <submittedName>
        <fullName evidence="13">Iron complex outermembrane recepter protein</fullName>
    </submittedName>
</protein>
<name>A0A1H4G5G2_ALKAM</name>
<evidence type="ECO:0000256" key="1">
    <source>
        <dbReference type="ARBA" id="ARBA00004571"/>
    </source>
</evidence>
<dbReference type="AlphaFoldDB" id="A0A1H4G5G2"/>
<dbReference type="PANTHER" id="PTHR30069">
    <property type="entry name" value="TONB-DEPENDENT OUTER MEMBRANE RECEPTOR"/>
    <property type="match status" value="1"/>
</dbReference>
<reference evidence="13 14" key="1">
    <citation type="submission" date="2016-10" db="EMBL/GenBank/DDBJ databases">
        <authorList>
            <person name="de Groot N.N."/>
        </authorList>
    </citation>
    <scope>NUCLEOTIDE SEQUENCE [LARGE SCALE GENOMIC DNA]</scope>
    <source>
        <strain evidence="13 14">CGMCC 1.3430</strain>
    </source>
</reference>
<evidence type="ECO:0000256" key="2">
    <source>
        <dbReference type="ARBA" id="ARBA00022448"/>
    </source>
</evidence>
<dbReference type="Gene3D" id="2.40.170.20">
    <property type="entry name" value="TonB-dependent receptor, beta-barrel domain"/>
    <property type="match status" value="1"/>
</dbReference>
<dbReference type="InterPro" id="IPR000531">
    <property type="entry name" value="Beta-barrel_TonB"/>
</dbReference>
<organism evidence="13 14">
    <name type="scientific">Alkalimonas amylolytica</name>
    <dbReference type="NCBI Taxonomy" id="152573"/>
    <lineage>
        <taxon>Bacteria</taxon>
        <taxon>Pseudomonadati</taxon>
        <taxon>Pseudomonadota</taxon>
        <taxon>Gammaproteobacteria</taxon>
        <taxon>Alkalimonas</taxon>
    </lineage>
</organism>
<dbReference type="InterPro" id="IPR039426">
    <property type="entry name" value="TonB-dep_rcpt-like"/>
</dbReference>
<evidence type="ECO:0000256" key="10">
    <source>
        <dbReference type="SAM" id="SignalP"/>
    </source>
</evidence>
<dbReference type="InterPro" id="IPR037066">
    <property type="entry name" value="Plug_dom_sf"/>
</dbReference>
<evidence type="ECO:0000256" key="6">
    <source>
        <dbReference type="ARBA" id="ARBA00023136"/>
    </source>
</evidence>
<dbReference type="GO" id="GO:0044718">
    <property type="term" value="P:siderophore transmembrane transport"/>
    <property type="evidence" value="ECO:0007669"/>
    <property type="project" value="TreeGrafter"/>
</dbReference>
<feature type="domain" description="TonB-dependent receptor-like beta-barrel" evidence="11">
    <location>
        <begin position="252"/>
        <end position="654"/>
    </location>
</feature>
<evidence type="ECO:0000256" key="5">
    <source>
        <dbReference type="ARBA" id="ARBA00023077"/>
    </source>
</evidence>
<comment type="subcellular location">
    <subcellularLocation>
        <location evidence="1 8">Cell outer membrane</location>
        <topology evidence="1 8">Multi-pass membrane protein</topology>
    </subcellularLocation>
</comment>
<dbReference type="STRING" id="152573.SAMN04488051_11816"/>
<dbReference type="Pfam" id="PF00593">
    <property type="entry name" value="TonB_dep_Rec_b-barrel"/>
    <property type="match status" value="1"/>
</dbReference>
<feature type="signal peptide" evidence="10">
    <location>
        <begin position="1"/>
        <end position="19"/>
    </location>
</feature>
<dbReference type="GO" id="GO:0009279">
    <property type="term" value="C:cell outer membrane"/>
    <property type="evidence" value="ECO:0007669"/>
    <property type="project" value="UniProtKB-SubCell"/>
</dbReference>
<dbReference type="Gene3D" id="2.170.130.10">
    <property type="entry name" value="TonB-dependent receptor, plug domain"/>
    <property type="match status" value="1"/>
</dbReference>
<proteinExistence type="inferred from homology"/>
<gene>
    <name evidence="13" type="ORF">SAMN04488051_11816</name>
</gene>
<dbReference type="Proteomes" id="UP000198773">
    <property type="component" value="Unassembled WGS sequence"/>
</dbReference>
<keyword evidence="5 9" id="KW-0798">TonB box</keyword>
<comment type="similarity">
    <text evidence="8 9">Belongs to the TonB-dependent receptor family.</text>
</comment>
<dbReference type="RefSeq" id="WP_171907681.1">
    <property type="nucleotide sequence ID" value="NZ_FNRM01000018.1"/>
</dbReference>
<dbReference type="PANTHER" id="PTHR30069:SF28">
    <property type="entry name" value="TONB-DEPENDENT RECEPTOR YNCD-RELATED"/>
    <property type="match status" value="1"/>
</dbReference>
<dbReference type="GO" id="GO:0015344">
    <property type="term" value="F:siderophore uptake transmembrane transporter activity"/>
    <property type="evidence" value="ECO:0007669"/>
    <property type="project" value="TreeGrafter"/>
</dbReference>
<dbReference type="Pfam" id="PF07715">
    <property type="entry name" value="Plug"/>
    <property type="match status" value="1"/>
</dbReference>
<dbReference type="EMBL" id="FNRM01000018">
    <property type="protein sequence ID" value="SEB04280.1"/>
    <property type="molecule type" value="Genomic_DNA"/>
</dbReference>
<feature type="domain" description="TonB-dependent receptor plug" evidence="12">
    <location>
        <begin position="45"/>
        <end position="153"/>
    </location>
</feature>
<keyword evidence="4 8" id="KW-0812">Transmembrane</keyword>
<sequence>MFVTLVALHVAAAVSTPLAAQTAAESTEIERLVITATRTARPWLETPAAVERVDVESLTPGMRTDAAELLEGMAGLQVDTRFNFAQDTRITLRGFGARAAFGVRGVRLRLDGIPLSMPDGQAQTSSILLDEPSSVEVLRGPLAAIHGNSAGGVIDLQSRRPLQSTVSANLSAGSAGRERQHLRAVYAGERQSFSGDYARFRTDGDRPFSAVKRDQWALRWYRDLGEQAELILRLDDNDAPVLQDPLALSPGQWRENPRQTAPQAATFGTRKSIRHRQQSLTLRSQQQSALHWLADWQFSTWHGKREIEQYLAFPGTAISSSGAVIDLSRSFYGTNLSSTVQPLAAAPWQLTLALEQEQQKDERLGFVNDFGSRGELRRDETGRVDSRNATLISDWQFLPRWAWVAGARFSRIDFTVADRFIVPGNPDDSGEVRYQERAWSSALNFAVRDDLSLFAGTGVGFETPTLTEMAYRNEGSGLNTELLAATVRQHELGLKLQRERWLLQSAVFVIDTDNDLLVDRSIDGRTTYRNAANTKRQGFEISSRFTLSDTLSWRTSYSWLDASFGQSEADANSGNRLPGLARSNFFQQWQWQPVSSGALQPLSLRLNHQYRSTVPVDDANSTFAPSAHLWGLAAQTEWQWGSSQLDAWLRLDNLTNKDYVGSVVVNQGNGRSFEPAPGRLWMAGITLRW</sequence>
<keyword evidence="2 8" id="KW-0813">Transport</keyword>
<accession>A0A1H4G5G2</accession>